<dbReference type="InterPro" id="IPR006094">
    <property type="entry name" value="Oxid_FAD_bind_N"/>
</dbReference>
<dbReference type="InterPro" id="IPR016169">
    <property type="entry name" value="FAD-bd_PCMH_sub2"/>
</dbReference>
<keyword evidence="1" id="KW-0560">Oxidoreductase</keyword>
<dbReference type="Gene3D" id="1.10.45.10">
    <property type="entry name" value="Vanillyl-alcohol Oxidase, Chain A, domain 4"/>
    <property type="match status" value="1"/>
</dbReference>
<protein>
    <submittedName>
        <fullName evidence="1">Putative xylitol oxidase</fullName>
        <ecNumber evidence="1">1.1.3.41</ecNumber>
    </submittedName>
</protein>
<organism evidence="1 2">
    <name type="scientific">Rathayibacter tanaceti</name>
    <dbReference type="NCBI Taxonomy" id="1671680"/>
    <lineage>
        <taxon>Bacteria</taxon>
        <taxon>Bacillati</taxon>
        <taxon>Actinomycetota</taxon>
        <taxon>Actinomycetes</taxon>
        <taxon>Micrococcales</taxon>
        <taxon>Microbacteriaceae</taxon>
        <taxon>Rathayibacter</taxon>
    </lineage>
</organism>
<dbReference type="Gene3D" id="3.30.70.2530">
    <property type="match status" value="1"/>
</dbReference>
<proteinExistence type="predicted"/>
<gene>
    <name evidence="1" type="primary">xyoA</name>
    <name evidence="1" type="ORF">ACH61_00706</name>
</gene>
<dbReference type="InterPro" id="IPR016167">
    <property type="entry name" value="FAD-bd_PCMH_sub1"/>
</dbReference>
<keyword evidence="2" id="KW-1185">Reference proteome</keyword>
<dbReference type="GO" id="GO:0071949">
    <property type="term" value="F:FAD binding"/>
    <property type="evidence" value="ECO:0007669"/>
    <property type="project" value="InterPro"/>
</dbReference>
<sequence length="431" mass="46693">MTTKRRTARQNGRMTHRSNWAGTYEYRAADIIEPESIEEVQRLVRENDRVRALGSRHSFTALPDTPGVLLHLGRLPSDPEIDAGANTVTVGGATRYGVLAAHLHSAGYALHNMGSLPHISVAGAIATGTHGSGDGNANLSSAVSALELVTADGSLRTIRRGEPGFEGVVVGLGAFGVVTRVTLDVQPTFDVRQDAFVDLPWERVLDDFEAITSSAYSVSLMTHWSSPAVEQLWLKTRVESGVVADVDATHLGAVAAAASLFAVSEGVDSNLNPFGGSIGPWSERLPHFRLDREPSAGDEIQSEYMVPRERIREAIVALRAIGERIDEVLLITELRTMAADDQWLSPAQGRDSVGVHFTFAKDRAGVDAVLPAVEGALLPLGARPHWGKHFLARADEIAPLYPHLAEWRALRAEWDPSGRFASDYLRDRLLG</sequence>
<dbReference type="PATRIC" id="fig|1671680.3.peg.754"/>
<comment type="caution">
    <text evidence="1">The sequence shown here is derived from an EMBL/GenBank/DDBJ whole genome shotgun (WGS) entry which is preliminary data.</text>
</comment>
<dbReference type="GO" id="GO:0003885">
    <property type="term" value="F:D-arabinono-1,4-lactone oxidase activity"/>
    <property type="evidence" value="ECO:0007669"/>
    <property type="project" value="InterPro"/>
</dbReference>
<dbReference type="SUPFAM" id="SSF56176">
    <property type="entry name" value="FAD-binding/transporter-associated domain-like"/>
    <property type="match status" value="1"/>
</dbReference>
<dbReference type="PIRSF" id="PIRSF000136">
    <property type="entry name" value="LGO_GLO"/>
    <property type="match status" value="1"/>
</dbReference>
<dbReference type="GO" id="GO:0016020">
    <property type="term" value="C:membrane"/>
    <property type="evidence" value="ECO:0007669"/>
    <property type="project" value="InterPro"/>
</dbReference>
<dbReference type="EMBL" id="LIIN01000014">
    <property type="protein sequence ID" value="KZX22139.1"/>
    <property type="molecule type" value="Genomic_DNA"/>
</dbReference>
<dbReference type="InterPro" id="IPR016166">
    <property type="entry name" value="FAD-bd_PCMH"/>
</dbReference>
<dbReference type="Gene3D" id="3.30.43.10">
    <property type="entry name" value="Uridine Diphospho-n-acetylenolpyruvylglucosamine Reductase, domain 2"/>
    <property type="match status" value="1"/>
</dbReference>
<dbReference type="InterPro" id="IPR010031">
    <property type="entry name" value="FAD_lactone_oxidase-like"/>
</dbReference>
<dbReference type="PANTHER" id="PTHR43762">
    <property type="entry name" value="L-GULONOLACTONE OXIDASE"/>
    <property type="match status" value="1"/>
</dbReference>
<dbReference type="AlphaFoldDB" id="A0A162GJB6"/>
<accession>A0A162GJB6</accession>
<dbReference type="Pfam" id="PF01565">
    <property type="entry name" value="FAD_binding_4"/>
    <property type="match status" value="1"/>
</dbReference>
<dbReference type="Gene3D" id="3.30.70.2520">
    <property type="match status" value="1"/>
</dbReference>
<name>A0A162GJB6_9MICO</name>
<evidence type="ECO:0000313" key="1">
    <source>
        <dbReference type="EMBL" id="KZX22139.1"/>
    </source>
</evidence>
<dbReference type="InterPro" id="IPR036318">
    <property type="entry name" value="FAD-bd_PCMH-like_sf"/>
</dbReference>
<dbReference type="PROSITE" id="PS51387">
    <property type="entry name" value="FAD_PCMH"/>
    <property type="match status" value="1"/>
</dbReference>
<dbReference type="InterPro" id="IPR007173">
    <property type="entry name" value="ALO_C"/>
</dbReference>
<dbReference type="Proteomes" id="UP000076717">
    <property type="component" value="Unassembled WGS sequence"/>
</dbReference>
<dbReference type="EC" id="1.1.3.41" evidence="1"/>
<reference evidence="1 2" key="1">
    <citation type="submission" date="2015-08" db="EMBL/GenBank/DDBJ databases">
        <title>Draft Genome Sequence of Rathayibacter sp. Strain VKM Ac-2596 Isolated from Leaf Gall Induced by Plant-Parasitic Nematodes.</title>
        <authorList>
            <person name="Vasilenko O.V."/>
            <person name="Starodumova I.P."/>
            <person name="Tarlachkov S.V."/>
            <person name="Dorofeeva L.V."/>
            <person name="Evtushenko L.I."/>
        </authorList>
    </citation>
    <scope>NUCLEOTIDE SEQUENCE [LARGE SCALE GENOMIC DNA]</scope>
    <source>
        <strain evidence="1 2">VKM Ac-2596</strain>
    </source>
</reference>
<dbReference type="PANTHER" id="PTHR43762:SF1">
    <property type="entry name" value="D-ARABINONO-1,4-LACTONE OXIDASE"/>
    <property type="match status" value="1"/>
</dbReference>
<dbReference type="InterPro" id="IPR016171">
    <property type="entry name" value="Vanillyl_alc_oxidase_C-sub2"/>
</dbReference>
<dbReference type="Pfam" id="PF04030">
    <property type="entry name" value="ALO"/>
    <property type="match status" value="1"/>
</dbReference>
<evidence type="ECO:0000313" key="2">
    <source>
        <dbReference type="Proteomes" id="UP000076717"/>
    </source>
</evidence>
<dbReference type="GO" id="GO:0080049">
    <property type="term" value="F:L-gulono-1,4-lactone dehydrogenase activity"/>
    <property type="evidence" value="ECO:0007669"/>
    <property type="project" value="TreeGrafter"/>
</dbReference>
<dbReference type="GO" id="GO:0050582">
    <property type="term" value="F:xylitol oxidase activity"/>
    <property type="evidence" value="ECO:0007669"/>
    <property type="project" value="UniProtKB-EC"/>
</dbReference>
<dbReference type="Gene3D" id="3.30.465.10">
    <property type="match status" value="1"/>
</dbReference>